<reference evidence="2" key="2">
    <citation type="submission" date="2014-07" db="EMBL/GenBank/DDBJ databases">
        <authorList>
            <person name="Hull J."/>
        </authorList>
    </citation>
    <scope>NUCLEOTIDE SEQUENCE</scope>
</reference>
<evidence type="ECO:0000256" key="1">
    <source>
        <dbReference type="SAM" id="MobiDB-lite"/>
    </source>
</evidence>
<feature type="non-terminal residue" evidence="2">
    <location>
        <position position="292"/>
    </location>
</feature>
<evidence type="ECO:0000313" key="2">
    <source>
        <dbReference type="EMBL" id="JAG25320.1"/>
    </source>
</evidence>
<dbReference type="AlphaFoldDB" id="A0A0A9Y710"/>
<gene>
    <name evidence="2" type="primary">ffh</name>
    <name evidence="2" type="ORF">CM83_2173</name>
</gene>
<feature type="compositionally biased region" description="Polar residues" evidence="1">
    <location>
        <begin position="78"/>
        <end position="88"/>
    </location>
</feature>
<name>A0A0A9Y710_LYGHE</name>
<feature type="region of interest" description="Disordered" evidence="1">
    <location>
        <begin position="78"/>
        <end position="97"/>
    </location>
</feature>
<protein>
    <submittedName>
        <fullName evidence="2">Signal recognition particle protein</fullName>
    </submittedName>
</protein>
<organism evidence="2">
    <name type="scientific">Lygus hesperus</name>
    <name type="common">Western plant bug</name>
    <dbReference type="NCBI Taxonomy" id="30085"/>
    <lineage>
        <taxon>Eukaryota</taxon>
        <taxon>Metazoa</taxon>
        <taxon>Ecdysozoa</taxon>
        <taxon>Arthropoda</taxon>
        <taxon>Hexapoda</taxon>
        <taxon>Insecta</taxon>
        <taxon>Pterygota</taxon>
        <taxon>Neoptera</taxon>
        <taxon>Paraneoptera</taxon>
        <taxon>Hemiptera</taxon>
        <taxon>Heteroptera</taxon>
        <taxon>Panheteroptera</taxon>
        <taxon>Cimicomorpha</taxon>
        <taxon>Miridae</taxon>
        <taxon>Mirini</taxon>
        <taxon>Lygus</taxon>
    </lineage>
</organism>
<proteinExistence type="predicted"/>
<sequence>MRWRTNLISAQLRDPFAMYPQLEKVLNDFVEHTTKMKGSSLQFVSPRWESYSKQFVIIQKAKELLGLLKEKDWKSNSSLEVEPNNSKDVSSKDTSFSDHSRVDMSLTLVDAAHKLDNADDLDATIYLSDMEITCLESSFFQTPTATVRSILKNTQTQRSASGRRRVRFEDELEETLAEIIENKENFDWGPVETVVDANCRSDMKPNSNYKVSVITPSCRSVSRGKTIETLKILSKHDLPRKSWSIGREETVNLNALRDIKTLVEIDNERRHNSMQDCNKYSEESILTPGRSL</sequence>
<accession>A0A0A9Y710</accession>
<dbReference type="EMBL" id="GBHO01018284">
    <property type="protein sequence ID" value="JAG25320.1"/>
    <property type="molecule type" value="Transcribed_RNA"/>
</dbReference>
<reference evidence="2" key="1">
    <citation type="journal article" date="2014" name="PLoS ONE">
        <title>Transcriptome-Based Identification of ABC Transporters in the Western Tarnished Plant Bug Lygus hesperus.</title>
        <authorList>
            <person name="Hull J.J."/>
            <person name="Chaney K."/>
            <person name="Geib S.M."/>
            <person name="Fabrick J.A."/>
            <person name="Brent C.S."/>
            <person name="Walsh D."/>
            <person name="Lavine L.C."/>
        </authorList>
    </citation>
    <scope>NUCLEOTIDE SEQUENCE</scope>
</reference>